<reference evidence="2 4" key="2">
    <citation type="journal article" date="2018" name="Plant J.">
        <title>The Physcomitrella patens chromosome-scale assembly reveals moss genome structure and evolution.</title>
        <authorList>
            <person name="Lang D."/>
            <person name="Ullrich K.K."/>
            <person name="Murat F."/>
            <person name="Fuchs J."/>
            <person name="Jenkins J."/>
            <person name="Haas F.B."/>
            <person name="Piednoel M."/>
            <person name="Gundlach H."/>
            <person name="Van Bel M."/>
            <person name="Meyberg R."/>
            <person name="Vives C."/>
            <person name="Morata J."/>
            <person name="Symeonidi A."/>
            <person name="Hiss M."/>
            <person name="Muchero W."/>
            <person name="Kamisugi Y."/>
            <person name="Saleh O."/>
            <person name="Blanc G."/>
            <person name="Decker E.L."/>
            <person name="van Gessel N."/>
            <person name="Grimwood J."/>
            <person name="Hayes R.D."/>
            <person name="Graham S.W."/>
            <person name="Gunter L.E."/>
            <person name="McDaniel S.F."/>
            <person name="Hoernstein S.N.W."/>
            <person name="Larsson A."/>
            <person name="Li F.W."/>
            <person name="Perroud P.F."/>
            <person name="Phillips J."/>
            <person name="Ranjan P."/>
            <person name="Rokshar D.S."/>
            <person name="Rothfels C.J."/>
            <person name="Schneider L."/>
            <person name="Shu S."/>
            <person name="Stevenson D.W."/>
            <person name="Thummler F."/>
            <person name="Tillich M."/>
            <person name="Villarreal Aguilar J.C."/>
            <person name="Widiez T."/>
            <person name="Wong G.K."/>
            <person name="Wymore A."/>
            <person name="Zhang Y."/>
            <person name="Zimmer A.D."/>
            <person name="Quatrano R.S."/>
            <person name="Mayer K.F.X."/>
            <person name="Goodstein D."/>
            <person name="Casacuberta J.M."/>
            <person name="Vandepoele K."/>
            <person name="Reski R."/>
            <person name="Cuming A.C."/>
            <person name="Tuskan G.A."/>
            <person name="Maumus F."/>
            <person name="Salse J."/>
            <person name="Schmutz J."/>
            <person name="Rensing S.A."/>
        </authorList>
    </citation>
    <scope>NUCLEOTIDE SEQUENCE [LARGE SCALE GENOMIC DNA]</scope>
    <source>
        <strain evidence="3 4">cv. Gransden 2004</strain>
    </source>
</reference>
<dbReference type="InParanoid" id="A0A2K1K9N0"/>
<evidence type="ECO:0000256" key="1">
    <source>
        <dbReference type="SAM" id="MobiDB-lite"/>
    </source>
</evidence>
<dbReference type="EnsemblPlants" id="Pp3c7_19V3.1">
    <property type="protein sequence ID" value="PAC:32924395.CDS.1"/>
    <property type="gene ID" value="Pp3c7_19"/>
</dbReference>
<evidence type="ECO:0000313" key="4">
    <source>
        <dbReference type="Proteomes" id="UP000006727"/>
    </source>
</evidence>
<feature type="region of interest" description="Disordered" evidence="1">
    <location>
        <begin position="25"/>
        <end position="89"/>
    </location>
</feature>
<protein>
    <submittedName>
        <fullName evidence="2 3">Uncharacterized protein</fullName>
    </submittedName>
</protein>
<organism evidence="2">
    <name type="scientific">Physcomitrium patens</name>
    <name type="common">Spreading-leaved earth moss</name>
    <name type="synonym">Physcomitrella patens</name>
    <dbReference type="NCBI Taxonomy" id="3218"/>
    <lineage>
        <taxon>Eukaryota</taxon>
        <taxon>Viridiplantae</taxon>
        <taxon>Streptophyta</taxon>
        <taxon>Embryophyta</taxon>
        <taxon>Bryophyta</taxon>
        <taxon>Bryophytina</taxon>
        <taxon>Bryopsida</taxon>
        <taxon>Funariidae</taxon>
        <taxon>Funariales</taxon>
        <taxon>Funariaceae</taxon>
        <taxon>Physcomitrium</taxon>
    </lineage>
</organism>
<reference evidence="3" key="3">
    <citation type="submission" date="2020-12" db="UniProtKB">
        <authorList>
            <consortium name="EnsemblPlants"/>
        </authorList>
    </citation>
    <scope>IDENTIFICATION</scope>
</reference>
<dbReference type="Gramene" id="Pp3c7_19V3.1">
    <property type="protein sequence ID" value="PAC:32924395.CDS.1"/>
    <property type="gene ID" value="Pp3c7_19"/>
</dbReference>
<reference evidence="2 4" key="1">
    <citation type="journal article" date="2008" name="Science">
        <title>The Physcomitrella genome reveals evolutionary insights into the conquest of land by plants.</title>
        <authorList>
            <person name="Rensing S."/>
            <person name="Lang D."/>
            <person name="Zimmer A."/>
            <person name="Terry A."/>
            <person name="Salamov A."/>
            <person name="Shapiro H."/>
            <person name="Nishiyama T."/>
            <person name="Perroud P.-F."/>
            <person name="Lindquist E."/>
            <person name="Kamisugi Y."/>
            <person name="Tanahashi T."/>
            <person name="Sakakibara K."/>
            <person name="Fujita T."/>
            <person name="Oishi K."/>
            <person name="Shin-I T."/>
            <person name="Kuroki Y."/>
            <person name="Toyoda A."/>
            <person name="Suzuki Y."/>
            <person name="Hashimoto A."/>
            <person name="Yamaguchi K."/>
            <person name="Sugano A."/>
            <person name="Kohara Y."/>
            <person name="Fujiyama A."/>
            <person name="Anterola A."/>
            <person name="Aoki S."/>
            <person name="Ashton N."/>
            <person name="Barbazuk W.B."/>
            <person name="Barker E."/>
            <person name="Bennetzen J."/>
            <person name="Bezanilla M."/>
            <person name="Blankenship R."/>
            <person name="Cho S.H."/>
            <person name="Dutcher S."/>
            <person name="Estelle M."/>
            <person name="Fawcett J.A."/>
            <person name="Gundlach H."/>
            <person name="Hanada K."/>
            <person name="Heyl A."/>
            <person name="Hicks K.A."/>
            <person name="Hugh J."/>
            <person name="Lohr M."/>
            <person name="Mayer K."/>
            <person name="Melkozernov A."/>
            <person name="Murata T."/>
            <person name="Nelson D."/>
            <person name="Pils B."/>
            <person name="Prigge M."/>
            <person name="Reiss B."/>
            <person name="Renner T."/>
            <person name="Rombauts S."/>
            <person name="Rushton P."/>
            <person name="Sanderfoot A."/>
            <person name="Schween G."/>
            <person name="Shiu S.-H."/>
            <person name="Stueber K."/>
            <person name="Theodoulou F.L."/>
            <person name="Tu H."/>
            <person name="Van de Peer Y."/>
            <person name="Verrier P.J."/>
            <person name="Waters E."/>
            <person name="Wood A."/>
            <person name="Yang L."/>
            <person name="Cove D."/>
            <person name="Cuming A."/>
            <person name="Hasebe M."/>
            <person name="Lucas S."/>
            <person name="Mishler D.B."/>
            <person name="Reski R."/>
            <person name="Grigoriev I."/>
            <person name="Quatrano R.S."/>
            <person name="Boore J.L."/>
        </authorList>
    </citation>
    <scope>NUCLEOTIDE SEQUENCE [LARGE SCALE GENOMIC DNA]</scope>
    <source>
        <strain evidence="3 4">cv. Gransden 2004</strain>
    </source>
</reference>
<name>A0A2K1K9N0_PHYPA</name>
<dbReference type="Proteomes" id="UP000006727">
    <property type="component" value="Chromosome 7"/>
</dbReference>
<accession>A0A2K1K9N0</accession>
<proteinExistence type="predicted"/>
<gene>
    <name evidence="2" type="ORF">PHYPA_009670</name>
</gene>
<sequence length="89" mass="9799">MIKLFQPFFNGDRPIGNLAGLAVSRSHENASEGAHGTHHKQAHGALVGRRRHGTSLTRGRQAGRQVHGEARRTVEGGREKTRVSQKKQK</sequence>
<evidence type="ECO:0000313" key="3">
    <source>
        <dbReference type="EnsemblPlants" id="PAC:32924395.CDS.1"/>
    </source>
</evidence>
<evidence type="ECO:0000313" key="2">
    <source>
        <dbReference type="EMBL" id="PNR50484.1"/>
    </source>
</evidence>
<dbReference type="EMBL" id="ABEU02000007">
    <property type="protein sequence ID" value="PNR50484.1"/>
    <property type="molecule type" value="Genomic_DNA"/>
</dbReference>
<dbReference type="AlphaFoldDB" id="A0A2K1K9N0"/>
<feature type="compositionally biased region" description="Basic residues" evidence="1">
    <location>
        <begin position="36"/>
        <end position="53"/>
    </location>
</feature>
<keyword evidence="4" id="KW-1185">Reference proteome</keyword>
<feature type="compositionally biased region" description="Basic and acidic residues" evidence="1">
    <location>
        <begin position="66"/>
        <end position="82"/>
    </location>
</feature>